<evidence type="ECO:0000313" key="2">
    <source>
        <dbReference type="EMBL" id="TPV35108.1"/>
    </source>
</evidence>
<dbReference type="EMBL" id="VHIQ01000002">
    <property type="protein sequence ID" value="TPV35108.1"/>
    <property type="molecule type" value="Genomic_DNA"/>
</dbReference>
<proteinExistence type="predicted"/>
<reference evidence="2 3" key="1">
    <citation type="submission" date="2019-06" db="EMBL/GenBank/DDBJ databases">
        <title>Flavobacteriaceae Paucihalobacterium erythroidium CWB-1, complete genome.</title>
        <authorList>
            <person name="Wu S."/>
        </authorList>
    </citation>
    <scope>NUCLEOTIDE SEQUENCE [LARGE SCALE GENOMIC DNA]</scope>
    <source>
        <strain evidence="2 3">CWB-1</strain>
    </source>
</reference>
<dbReference type="AlphaFoldDB" id="A0A506PNK6"/>
<dbReference type="Proteomes" id="UP000317332">
    <property type="component" value="Unassembled WGS sequence"/>
</dbReference>
<dbReference type="RefSeq" id="WP_140989584.1">
    <property type="nucleotide sequence ID" value="NZ_VHIQ01000002.1"/>
</dbReference>
<organism evidence="2 3">
    <name type="scientific">Paucihalobacter ruber</name>
    <dbReference type="NCBI Taxonomy" id="2567861"/>
    <lineage>
        <taxon>Bacteria</taxon>
        <taxon>Pseudomonadati</taxon>
        <taxon>Bacteroidota</taxon>
        <taxon>Flavobacteriia</taxon>
        <taxon>Flavobacteriales</taxon>
        <taxon>Flavobacteriaceae</taxon>
        <taxon>Paucihalobacter</taxon>
    </lineage>
</organism>
<protein>
    <submittedName>
        <fullName evidence="2">Uncharacterized protein</fullName>
    </submittedName>
</protein>
<evidence type="ECO:0000256" key="1">
    <source>
        <dbReference type="SAM" id="SignalP"/>
    </source>
</evidence>
<gene>
    <name evidence="2" type="ORF">FJ651_06190</name>
</gene>
<keyword evidence="3" id="KW-1185">Reference proteome</keyword>
<feature type="signal peptide" evidence="1">
    <location>
        <begin position="1"/>
        <end position="22"/>
    </location>
</feature>
<keyword evidence="1" id="KW-0732">Signal</keyword>
<sequence length="137" mass="14970">MRTIKSTLLFILAISMSSYLMSQELNFEINSPTIYDETIDLGIGSSFTKNGMILTWVQEVSGQTHTNQLEIISSAGNWDVDSSTGNLIYNLVQEGSGITLTIIGQTDGITAELTMPSSDPEAPTLVYTFTECIISYL</sequence>
<comment type="caution">
    <text evidence="2">The sequence shown here is derived from an EMBL/GenBank/DDBJ whole genome shotgun (WGS) entry which is preliminary data.</text>
</comment>
<accession>A0A506PNK6</accession>
<name>A0A506PNK6_9FLAO</name>
<feature type="chain" id="PRO_5021438706" evidence="1">
    <location>
        <begin position="23"/>
        <end position="137"/>
    </location>
</feature>
<evidence type="ECO:0000313" key="3">
    <source>
        <dbReference type="Proteomes" id="UP000317332"/>
    </source>
</evidence>
<dbReference type="OrthoDB" id="9982240at2"/>